<evidence type="ECO:0000313" key="2">
    <source>
        <dbReference type="EMBL" id="PYH82970.1"/>
    </source>
</evidence>
<dbReference type="Proteomes" id="UP000248340">
    <property type="component" value="Unassembled WGS sequence"/>
</dbReference>
<evidence type="ECO:0000256" key="1">
    <source>
        <dbReference type="SAM" id="MobiDB-lite"/>
    </source>
</evidence>
<feature type="region of interest" description="Disordered" evidence="1">
    <location>
        <begin position="1"/>
        <end position="22"/>
    </location>
</feature>
<feature type="compositionally biased region" description="Basic residues" evidence="1">
    <location>
        <begin position="1"/>
        <end position="11"/>
    </location>
</feature>
<evidence type="ECO:0000313" key="3">
    <source>
        <dbReference type="Proteomes" id="UP000248340"/>
    </source>
</evidence>
<protein>
    <submittedName>
        <fullName evidence="2">Uncharacterized protein</fullName>
    </submittedName>
</protein>
<feature type="compositionally biased region" description="Basic and acidic residues" evidence="1">
    <location>
        <begin position="107"/>
        <end position="121"/>
    </location>
</feature>
<dbReference type="VEuPathDB" id="FungiDB:BO82DRAFT_49039"/>
<keyword evidence="3" id="KW-1185">Reference proteome</keyword>
<dbReference type="RefSeq" id="XP_025493170.1">
    <property type="nucleotide sequence ID" value="XM_025641253.1"/>
</dbReference>
<name>A0A319CEW2_9EURO</name>
<feature type="region of interest" description="Disordered" evidence="1">
    <location>
        <begin position="84"/>
        <end position="121"/>
    </location>
</feature>
<sequence>MGLVRNPRKKTASSERGEMGPASWSRGIKVYSLCTQAIASQTETGHQKSIERVRNKTMLVTPHRDSSTKYNTKLSKSRKHCSFITPPFEMDQPKKKKRSHARHRMYSRGEGRGAGERGEMGSDVKNQVRRDTPWTYKLEMFSKRHGLCSSASSCQSHILVNSAFNMSSIFKNRKVSVMEELLLSKPR</sequence>
<organism evidence="2 3">
    <name type="scientific">Aspergillus uvarum CBS 121591</name>
    <dbReference type="NCBI Taxonomy" id="1448315"/>
    <lineage>
        <taxon>Eukaryota</taxon>
        <taxon>Fungi</taxon>
        <taxon>Dikarya</taxon>
        <taxon>Ascomycota</taxon>
        <taxon>Pezizomycotina</taxon>
        <taxon>Eurotiomycetes</taxon>
        <taxon>Eurotiomycetidae</taxon>
        <taxon>Eurotiales</taxon>
        <taxon>Aspergillaceae</taxon>
        <taxon>Aspergillus</taxon>
        <taxon>Aspergillus subgen. Circumdati</taxon>
    </lineage>
</organism>
<dbReference type="EMBL" id="KZ821692">
    <property type="protein sequence ID" value="PYH82970.1"/>
    <property type="molecule type" value="Genomic_DNA"/>
</dbReference>
<dbReference type="AlphaFoldDB" id="A0A319CEW2"/>
<dbReference type="GeneID" id="37143995"/>
<feature type="compositionally biased region" description="Basic residues" evidence="1">
    <location>
        <begin position="94"/>
        <end position="106"/>
    </location>
</feature>
<proteinExistence type="predicted"/>
<accession>A0A319CEW2</accession>
<reference evidence="2 3" key="1">
    <citation type="submission" date="2016-12" db="EMBL/GenBank/DDBJ databases">
        <title>The genomes of Aspergillus section Nigri reveals drivers in fungal speciation.</title>
        <authorList>
            <consortium name="DOE Joint Genome Institute"/>
            <person name="Vesth T.C."/>
            <person name="Nybo J."/>
            <person name="Theobald S."/>
            <person name="Brandl J."/>
            <person name="Frisvad J.C."/>
            <person name="Nielsen K.F."/>
            <person name="Lyhne E.K."/>
            <person name="Kogle M.E."/>
            <person name="Kuo A."/>
            <person name="Riley R."/>
            <person name="Clum A."/>
            <person name="Nolan M."/>
            <person name="Lipzen A."/>
            <person name="Salamov A."/>
            <person name="Henrissat B."/>
            <person name="Wiebenga A."/>
            <person name="De Vries R.P."/>
            <person name="Grigoriev I.V."/>
            <person name="Mortensen U.H."/>
            <person name="Andersen M.R."/>
            <person name="Baker S.E."/>
        </authorList>
    </citation>
    <scope>NUCLEOTIDE SEQUENCE [LARGE SCALE GENOMIC DNA]</scope>
    <source>
        <strain evidence="2 3">CBS 121591</strain>
    </source>
</reference>
<gene>
    <name evidence="2" type="ORF">BO82DRAFT_49039</name>
</gene>